<dbReference type="EC" id="5.1.1.1" evidence="4"/>
<feature type="modified residue" description="N6-(pyridoxal phosphate)lysine" evidence="4">
    <location>
        <position position="39"/>
    </location>
</feature>
<dbReference type="EMBL" id="JBHSQV010000029">
    <property type="protein sequence ID" value="MFC5985642.1"/>
    <property type="molecule type" value="Genomic_DNA"/>
</dbReference>
<feature type="binding site" evidence="4">
    <location>
        <position position="315"/>
    </location>
    <ligand>
        <name>substrate</name>
    </ligand>
</feature>
<comment type="catalytic activity">
    <reaction evidence="4">
        <text>L-alanine = D-alanine</text>
        <dbReference type="Rhea" id="RHEA:20249"/>
        <dbReference type="ChEBI" id="CHEBI:57416"/>
        <dbReference type="ChEBI" id="CHEBI:57972"/>
        <dbReference type="EC" id="5.1.1.1"/>
    </reaction>
</comment>
<feature type="domain" description="Alanine racemase C-terminal" evidence="5">
    <location>
        <begin position="246"/>
        <end position="374"/>
    </location>
</feature>
<comment type="caution">
    <text evidence="6">The sequence shown here is derived from an EMBL/GenBank/DDBJ whole genome shotgun (WGS) entry which is preliminary data.</text>
</comment>
<dbReference type="PROSITE" id="PS00395">
    <property type="entry name" value="ALANINE_RACEMASE"/>
    <property type="match status" value="1"/>
</dbReference>
<dbReference type="GO" id="GO:0008784">
    <property type="term" value="F:alanine racemase activity"/>
    <property type="evidence" value="ECO:0007669"/>
    <property type="project" value="UniProtKB-EC"/>
</dbReference>
<proteinExistence type="inferred from homology"/>
<accession>A0ABW1IKN0</accession>
<organism evidence="6 7">
    <name type="scientific">Marinicrinis lubricantis</name>
    <dbReference type="NCBI Taxonomy" id="2086470"/>
    <lineage>
        <taxon>Bacteria</taxon>
        <taxon>Bacillati</taxon>
        <taxon>Bacillota</taxon>
        <taxon>Bacilli</taxon>
        <taxon>Bacillales</taxon>
        <taxon>Paenibacillaceae</taxon>
    </lineage>
</organism>
<dbReference type="Proteomes" id="UP001596250">
    <property type="component" value="Unassembled WGS sequence"/>
</dbReference>
<dbReference type="PANTHER" id="PTHR30511">
    <property type="entry name" value="ALANINE RACEMASE"/>
    <property type="match status" value="1"/>
</dbReference>
<keyword evidence="7" id="KW-1185">Reference proteome</keyword>
<keyword evidence="2 4" id="KW-0663">Pyridoxal phosphate</keyword>
<protein>
    <recommendedName>
        <fullName evidence="4">Alanine racemase</fullName>
        <ecNumber evidence="4">5.1.1.1</ecNumber>
    </recommendedName>
</protein>
<dbReference type="CDD" id="cd00430">
    <property type="entry name" value="PLPDE_III_AR"/>
    <property type="match status" value="1"/>
</dbReference>
<reference evidence="7" key="1">
    <citation type="journal article" date="2019" name="Int. J. Syst. Evol. Microbiol.">
        <title>The Global Catalogue of Microorganisms (GCM) 10K type strain sequencing project: providing services to taxonomists for standard genome sequencing and annotation.</title>
        <authorList>
            <consortium name="The Broad Institute Genomics Platform"/>
            <consortium name="The Broad Institute Genome Sequencing Center for Infectious Disease"/>
            <person name="Wu L."/>
            <person name="Ma J."/>
        </authorList>
    </citation>
    <scope>NUCLEOTIDE SEQUENCE [LARGE SCALE GENOMIC DNA]</scope>
    <source>
        <strain evidence="7">CCM 8749</strain>
    </source>
</reference>
<dbReference type="Pfam" id="PF00842">
    <property type="entry name" value="Ala_racemase_C"/>
    <property type="match status" value="1"/>
</dbReference>
<dbReference type="PRINTS" id="PR00992">
    <property type="entry name" value="ALARACEMASE"/>
</dbReference>
<evidence type="ECO:0000256" key="3">
    <source>
        <dbReference type="ARBA" id="ARBA00023235"/>
    </source>
</evidence>
<gene>
    <name evidence="6" type="primary">alr</name>
    <name evidence="6" type="ORF">ACFPXP_04215</name>
</gene>
<sequence length="388" mass="43330">MDSIYRPTRVEISLDALRHNITEFRNILPASLKMMAVVKANAYGHGAVEIARELEMLSVDYLGVAILDEALELRKAGIRKPILVLGYTPPEGIEPARQEDITLTVYDRNVLAAMKRSSHRKTLKIHVKIDSGMGRIGITDQEEALRFIEEVLQLNNVEVEGIFTHYACADEKDKRFTLMQHERFKGIVDAVQRSMDHRFTWIHAGNSAAAIDTPELSFNMVRLGISMYGLYPSTEVERQHIQLQPVMSFKTGVVMVKQLPAGTPISYGATYRTSGDEVIATLPVGYGDGFSRLLSHKAHVLIQGQKVPVVGTICMDQCMANVTEIEDVRIGCEAVIFGRQGDQMLPVEELADALGTINYEITCMVSNRVPRVYVKHGQVVEIINQLLH</sequence>
<dbReference type="HAMAP" id="MF_01201">
    <property type="entry name" value="Ala_racemase"/>
    <property type="match status" value="1"/>
</dbReference>
<dbReference type="RefSeq" id="WP_379892687.1">
    <property type="nucleotide sequence ID" value="NZ_CBCSCT010000012.1"/>
</dbReference>
<evidence type="ECO:0000313" key="6">
    <source>
        <dbReference type="EMBL" id="MFC5985642.1"/>
    </source>
</evidence>
<dbReference type="SMART" id="SM01005">
    <property type="entry name" value="Ala_racemase_C"/>
    <property type="match status" value="1"/>
</dbReference>
<dbReference type="InterPro" id="IPR029066">
    <property type="entry name" value="PLP-binding_barrel"/>
</dbReference>
<evidence type="ECO:0000256" key="1">
    <source>
        <dbReference type="ARBA" id="ARBA00001933"/>
    </source>
</evidence>
<comment type="similarity">
    <text evidence="4">Belongs to the alanine racemase family.</text>
</comment>
<feature type="binding site" evidence="4">
    <location>
        <position position="135"/>
    </location>
    <ligand>
        <name>substrate</name>
    </ligand>
</feature>
<dbReference type="InterPro" id="IPR009006">
    <property type="entry name" value="Ala_racemase/Decarboxylase_C"/>
</dbReference>
<dbReference type="Gene3D" id="3.20.20.10">
    <property type="entry name" value="Alanine racemase"/>
    <property type="match status" value="1"/>
</dbReference>
<keyword evidence="3 4" id="KW-0413">Isomerase</keyword>
<name>A0ABW1IKN0_9BACL</name>
<dbReference type="InterPro" id="IPR020622">
    <property type="entry name" value="Ala_racemase_pyridoxalP-BS"/>
</dbReference>
<evidence type="ECO:0000259" key="5">
    <source>
        <dbReference type="SMART" id="SM01005"/>
    </source>
</evidence>
<evidence type="ECO:0000256" key="4">
    <source>
        <dbReference type="HAMAP-Rule" id="MF_01201"/>
    </source>
</evidence>
<feature type="active site" description="Proton acceptor; specific for L-alanine" evidence="4">
    <location>
        <position position="267"/>
    </location>
</feature>
<evidence type="ECO:0000256" key="2">
    <source>
        <dbReference type="ARBA" id="ARBA00022898"/>
    </source>
</evidence>
<dbReference type="InterPro" id="IPR000821">
    <property type="entry name" value="Ala_racemase"/>
</dbReference>
<evidence type="ECO:0000313" key="7">
    <source>
        <dbReference type="Proteomes" id="UP001596250"/>
    </source>
</evidence>
<dbReference type="Gene3D" id="2.40.37.10">
    <property type="entry name" value="Lyase, Ornithine Decarboxylase, Chain A, domain 1"/>
    <property type="match status" value="1"/>
</dbReference>
<dbReference type="InterPro" id="IPR011079">
    <property type="entry name" value="Ala_racemase_C"/>
</dbReference>
<dbReference type="PANTHER" id="PTHR30511:SF0">
    <property type="entry name" value="ALANINE RACEMASE, CATABOLIC-RELATED"/>
    <property type="match status" value="1"/>
</dbReference>
<dbReference type="Pfam" id="PF01168">
    <property type="entry name" value="Ala_racemase_N"/>
    <property type="match status" value="1"/>
</dbReference>
<comment type="function">
    <text evidence="4">Catalyzes the interconversion of L-alanine and D-alanine. May also act on other amino acids.</text>
</comment>
<feature type="active site" description="Proton acceptor; specific for D-alanine" evidence="4">
    <location>
        <position position="39"/>
    </location>
</feature>
<dbReference type="SUPFAM" id="SSF51419">
    <property type="entry name" value="PLP-binding barrel"/>
    <property type="match status" value="1"/>
</dbReference>
<dbReference type="InterPro" id="IPR001608">
    <property type="entry name" value="Ala_racemase_N"/>
</dbReference>
<dbReference type="NCBIfam" id="TIGR00492">
    <property type="entry name" value="alr"/>
    <property type="match status" value="1"/>
</dbReference>
<dbReference type="SUPFAM" id="SSF50621">
    <property type="entry name" value="Alanine racemase C-terminal domain-like"/>
    <property type="match status" value="1"/>
</dbReference>
<comment type="pathway">
    <text evidence="4">Amino-acid biosynthesis; D-alanine biosynthesis; D-alanine from L-alanine: step 1/1.</text>
</comment>
<comment type="cofactor">
    <cofactor evidence="1 4">
        <name>pyridoxal 5'-phosphate</name>
        <dbReference type="ChEBI" id="CHEBI:597326"/>
    </cofactor>
</comment>